<evidence type="ECO:0000256" key="1">
    <source>
        <dbReference type="ARBA" id="ARBA00004141"/>
    </source>
</evidence>
<evidence type="ECO:0000259" key="12">
    <source>
        <dbReference type="PROSITE" id="PS51007"/>
    </source>
</evidence>
<reference evidence="13 14" key="1">
    <citation type="submission" date="2017-08" db="EMBL/GenBank/DDBJ databases">
        <title>Infants hospitalized years apart are colonized by the same room-sourced microbial strains.</title>
        <authorList>
            <person name="Brooks B."/>
            <person name="Olm M.R."/>
            <person name="Firek B.A."/>
            <person name="Baker R."/>
            <person name="Thomas B.C."/>
            <person name="Morowitz M.J."/>
            <person name="Banfield J.F."/>
        </authorList>
    </citation>
    <scope>NUCLEOTIDE SEQUENCE [LARGE SCALE GENOMIC DNA]</scope>
    <source>
        <strain evidence="13">S2_003_000_R2_14</strain>
    </source>
</reference>
<keyword evidence="5 9" id="KW-0479">Metal-binding</keyword>
<evidence type="ECO:0000256" key="10">
    <source>
        <dbReference type="SAM" id="Phobius"/>
    </source>
</evidence>
<evidence type="ECO:0000256" key="6">
    <source>
        <dbReference type="ARBA" id="ARBA00022989"/>
    </source>
</evidence>
<dbReference type="Pfam" id="PF13442">
    <property type="entry name" value="Cytochrome_CBB3"/>
    <property type="match status" value="1"/>
</dbReference>
<dbReference type="InterPro" id="IPR036909">
    <property type="entry name" value="Cyt_c-like_dom_sf"/>
</dbReference>
<dbReference type="EMBL" id="QFQP01000022">
    <property type="protein sequence ID" value="PZR09082.1"/>
    <property type="molecule type" value="Genomic_DNA"/>
</dbReference>
<dbReference type="PANTHER" id="PTHR31632:SF2">
    <property type="entry name" value="PLASMA MEMBRANE IRON PERMEASE"/>
    <property type="match status" value="1"/>
</dbReference>
<name>A0A2W5T1Z8_9BACT</name>
<comment type="subcellular location">
    <subcellularLocation>
        <location evidence="1">Membrane</location>
        <topology evidence="1">Multi-pass membrane protein</topology>
    </subcellularLocation>
</comment>
<evidence type="ECO:0000256" key="9">
    <source>
        <dbReference type="PROSITE-ProRule" id="PRU00433"/>
    </source>
</evidence>
<feature type="transmembrane region" description="Helical" evidence="10">
    <location>
        <begin position="384"/>
        <end position="408"/>
    </location>
</feature>
<dbReference type="Pfam" id="PF03239">
    <property type="entry name" value="FTR1"/>
    <property type="match status" value="1"/>
</dbReference>
<protein>
    <submittedName>
        <fullName evidence="13">Cytochrome C</fullName>
    </submittedName>
</protein>
<dbReference type="Proteomes" id="UP000249061">
    <property type="component" value="Unassembled WGS sequence"/>
</dbReference>
<keyword evidence="3 9" id="KW-0349">Heme</keyword>
<feature type="transmembrane region" description="Helical" evidence="10">
    <location>
        <begin position="414"/>
        <end position="434"/>
    </location>
</feature>
<feature type="signal peptide" evidence="11">
    <location>
        <begin position="1"/>
        <end position="17"/>
    </location>
</feature>
<dbReference type="GO" id="GO:0046872">
    <property type="term" value="F:metal ion binding"/>
    <property type="evidence" value="ECO:0007669"/>
    <property type="project" value="UniProtKB-KW"/>
</dbReference>
<sequence length="600" mass="64221">MRSMSLMVLLCASSALADDARWHRVVGLLEYLEGDYANALATNDQAELEEQRGFADEVVKQLEAGGADASAYLERAKTIQAVIGEAKPAAEVTPRCGALARSIAKDKQLVQAPRRYPAMDDGKKQYEAVCSTCHGVTGAADTEVAKALDPPPAKFLDAERMATLTPYKVFNTTSFGIPGTGMAAFDTLPEDTRWAQAFHIFTLRQPACDHVPPRVSVAELATSTDVQLAAKYGENEVACLRRAMPREDGGSLAIAQKLLDDALALYAKGDVDGARQAVVDAYLNGLEPVEPMLRARDERLVMQLEQAFTRARVAAQSGEHFEAEVMEVKVLVGKAQSATNASGFWAVFVAALLILLREGFEAVVVVGALLAVLKKMNATQLARVVHAGWVSSLVFGGVAFAVAHQFFAGANREWLETIVALVAVGLLLYAALWLNARANISKHMTEVRGEMTQALASGSTLSLFLIAFSSVGRESLETALFLQGLAADSFDGAVWGAVAGLVALLGLIVMVRTVGFKLPMQTLFKASTIALVVTAVMLLGKGVHGLQELGVLPIRPVPFVRVDALGVFPDLWSLLAQLLLATGAFVFSRNEKKLTARKPA</sequence>
<evidence type="ECO:0000313" key="14">
    <source>
        <dbReference type="Proteomes" id="UP000249061"/>
    </source>
</evidence>
<evidence type="ECO:0000256" key="5">
    <source>
        <dbReference type="ARBA" id="ARBA00022723"/>
    </source>
</evidence>
<feature type="domain" description="Cytochrome c" evidence="12">
    <location>
        <begin position="117"/>
        <end position="287"/>
    </location>
</feature>
<feature type="transmembrane region" description="Helical" evidence="10">
    <location>
        <begin position="344"/>
        <end position="372"/>
    </location>
</feature>
<dbReference type="Gene3D" id="1.10.760.10">
    <property type="entry name" value="Cytochrome c-like domain"/>
    <property type="match status" value="1"/>
</dbReference>
<evidence type="ECO:0000313" key="13">
    <source>
        <dbReference type="EMBL" id="PZR09082.1"/>
    </source>
</evidence>
<comment type="similarity">
    <text evidence="2">Belongs to the oxidase-dependent Fe transporter (OFeT) (TC 9.A.10.1) family.</text>
</comment>
<dbReference type="GO" id="GO:0020037">
    <property type="term" value="F:heme binding"/>
    <property type="evidence" value="ECO:0007669"/>
    <property type="project" value="InterPro"/>
</dbReference>
<keyword evidence="8 10" id="KW-0472">Membrane</keyword>
<feature type="chain" id="PRO_5015839418" evidence="11">
    <location>
        <begin position="18"/>
        <end position="600"/>
    </location>
</feature>
<dbReference type="GO" id="GO:0015093">
    <property type="term" value="F:ferrous iron transmembrane transporter activity"/>
    <property type="evidence" value="ECO:0007669"/>
    <property type="project" value="TreeGrafter"/>
</dbReference>
<feature type="transmembrane region" description="Helical" evidence="10">
    <location>
        <begin position="564"/>
        <end position="587"/>
    </location>
</feature>
<dbReference type="GO" id="GO:0033573">
    <property type="term" value="C:high-affinity iron permease complex"/>
    <property type="evidence" value="ECO:0007669"/>
    <property type="project" value="InterPro"/>
</dbReference>
<feature type="transmembrane region" description="Helical" evidence="10">
    <location>
        <begin position="492"/>
        <end position="511"/>
    </location>
</feature>
<evidence type="ECO:0000256" key="4">
    <source>
        <dbReference type="ARBA" id="ARBA00022692"/>
    </source>
</evidence>
<keyword evidence="7 9" id="KW-0408">Iron</keyword>
<evidence type="ECO:0000256" key="7">
    <source>
        <dbReference type="ARBA" id="ARBA00023004"/>
    </source>
</evidence>
<proteinExistence type="inferred from homology"/>
<dbReference type="PANTHER" id="PTHR31632">
    <property type="entry name" value="IRON TRANSPORTER FTH1"/>
    <property type="match status" value="1"/>
</dbReference>
<gene>
    <name evidence="13" type="ORF">DI536_22865</name>
</gene>
<keyword evidence="4 10" id="KW-0812">Transmembrane</keyword>
<evidence type="ECO:0000256" key="11">
    <source>
        <dbReference type="SAM" id="SignalP"/>
    </source>
</evidence>
<organism evidence="13 14">
    <name type="scientific">Archangium gephyra</name>
    <dbReference type="NCBI Taxonomy" id="48"/>
    <lineage>
        <taxon>Bacteria</taxon>
        <taxon>Pseudomonadati</taxon>
        <taxon>Myxococcota</taxon>
        <taxon>Myxococcia</taxon>
        <taxon>Myxococcales</taxon>
        <taxon>Cystobacterineae</taxon>
        <taxon>Archangiaceae</taxon>
        <taxon>Archangium</taxon>
    </lineage>
</organism>
<dbReference type="AlphaFoldDB" id="A0A2W5T1Z8"/>
<dbReference type="SUPFAM" id="SSF46626">
    <property type="entry name" value="Cytochrome c"/>
    <property type="match status" value="1"/>
</dbReference>
<evidence type="ECO:0000256" key="3">
    <source>
        <dbReference type="ARBA" id="ARBA00022617"/>
    </source>
</evidence>
<dbReference type="InterPro" id="IPR009056">
    <property type="entry name" value="Cyt_c-like_dom"/>
</dbReference>
<dbReference type="InterPro" id="IPR004923">
    <property type="entry name" value="FTR1/Fip1/EfeU"/>
</dbReference>
<keyword evidence="11" id="KW-0732">Signal</keyword>
<feature type="transmembrane region" description="Helical" evidence="10">
    <location>
        <begin position="454"/>
        <end position="472"/>
    </location>
</feature>
<dbReference type="PROSITE" id="PS51007">
    <property type="entry name" value="CYTC"/>
    <property type="match status" value="1"/>
</dbReference>
<evidence type="ECO:0000256" key="2">
    <source>
        <dbReference type="ARBA" id="ARBA00008333"/>
    </source>
</evidence>
<keyword evidence="6 10" id="KW-1133">Transmembrane helix</keyword>
<feature type="transmembrane region" description="Helical" evidence="10">
    <location>
        <begin position="523"/>
        <end position="544"/>
    </location>
</feature>
<evidence type="ECO:0000256" key="8">
    <source>
        <dbReference type="ARBA" id="ARBA00023136"/>
    </source>
</evidence>
<dbReference type="GO" id="GO:0009055">
    <property type="term" value="F:electron transfer activity"/>
    <property type="evidence" value="ECO:0007669"/>
    <property type="project" value="InterPro"/>
</dbReference>
<accession>A0A2W5T1Z8</accession>
<comment type="caution">
    <text evidence="13">The sequence shown here is derived from an EMBL/GenBank/DDBJ whole genome shotgun (WGS) entry which is preliminary data.</text>
</comment>